<dbReference type="AlphaFoldDB" id="A0A2N8NQF0"/>
<dbReference type="EMBL" id="LGUI01000010">
    <property type="protein sequence ID" value="PNE30995.1"/>
    <property type="molecule type" value="Genomic_DNA"/>
</dbReference>
<evidence type="ECO:0000313" key="1">
    <source>
        <dbReference type="EMBL" id="MBB5122573.1"/>
    </source>
</evidence>
<gene>
    <name evidence="2" type="ORF">AF335_27125</name>
    <name evidence="1" type="ORF">FHS36_006046</name>
</gene>
<evidence type="ECO:0000313" key="3">
    <source>
        <dbReference type="Proteomes" id="UP000235945"/>
    </source>
</evidence>
<keyword evidence="3" id="KW-1185">Reference proteome</keyword>
<sequence length="114" mass="12362">MALYMTEVNIYVDNGSCVDGEIGSGTFALPGKVRLDDDNQPIINVALKSFVLEYERPLEYGIGHQHIKLDLPTGGKKSGMVSAKLQLRPATPDRNWLFKGSVTALVIADLVDGS</sequence>
<dbReference type="Proteomes" id="UP000235945">
    <property type="component" value="Unassembled WGS sequence"/>
</dbReference>
<name>A0A2N8NQF0_STREU</name>
<reference evidence="3" key="1">
    <citation type="submission" date="2015-07" db="EMBL/GenBank/DDBJ databases">
        <authorList>
            <person name="Graham D.E."/>
            <person name="Giannone R.J."/>
            <person name="Gulvik C.A."/>
            <person name="Hettich R.L."/>
            <person name="Klingeman D.M."/>
            <person name="Mahan K.M."/>
            <person name="Parry R.J."/>
            <person name="Spain J.C."/>
        </authorList>
    </citation>
    <scope>NUCLEOTIDE SEQUENCE [LARGE SCALE GENOMIC DNA]</scope>
    <source>
        <strain evidence="3">ATCC 27428</strain>
    </source>
</reference>
<proteinExistence type="predicted"/>
<dbReference type="EMBL" id="JACHJF010000029">
    <property type="protein sequence ID" value="MBB5122573.1"/>
    <property type="molecule type" value="Genomic_DNA"/>
</dbReference>
<comment type="caution">
    <text evidence="2">The sequence shown here is derived from an EMBL/GenBank/DDBJ whole genome shotgun (WGS) entry which is preliminary data.</text>
</comment>
<evidence type="ECO:0000313" key="4">
    <source>
        <dbReference type="Proteomes" id="UP000528608"/>
    </source>
</evidence>
<evidence type="ECO:0000313" key="2">
    <source>
        <dbReference type="EMBL" id="PNE30995.1"/>
    </source>
</evidence>
<dbReference type="RefSeq" id="WP_102921126.1">
    <property type="nucleotide sequence ID" value="NZ_JACHJF010000029.1"/>
</dbReference>
<reference evidence="2" key="2">
    <citation type="submission" date="2015-07" db="EMBL/GenBank/DDBJ databases">
        <authorList>
            <person name="Noorani M."/>
        </authorList>
    </citation>
    <scope>NUCLEOTIDE SEQUENCE [LARGE SCALE GENOMIC DNA]</scope>
    <source>
        <strain evidence="2">ATCC 27428</strain>
    </source>
</reference>
<organism evidence="2 3">
    <name type="scientific">Streptomyces eurocidicus</name>
    <name type="common">Streptoverticillium eurocidicus</name>
    <dbReference type="NCBI Taxonomy" id="66423"/>
    <lineage>
        <taxon>Bacteria</taxon>
        <taxon>Bacillati</taxon>
        <taxon>Actinomycetota</taxon>
        <taxon>Actinomycetes</taxon>
        <taxon>Kitasatosporales</taxon>
        <taxon>Streptomycetaceae</taxon>
        <taxon>Streptomyces</taxon>
    </lineage>
</organism>
<protein>
    <submittedName>
        <fullName evidence="2">Uncharacterized protein</fullName>
    </submittedName>
</protein>
<dbReference type="OrthoDB" id="4238496at2"/>
<dbReference type="Proteomes" id="UP000528608">
    <property type="component" value="Unassembled WGS sequence"/>
</dbReference>
<reference evidence="1 4" key="3">
    <citation type="submission" date="2020-08" db="EMBL/GenBank/DDBJ databases">
        <title>Genomic Encyclopedia of Type Strains, Phase III (KMG-III): the genomes of soil and plant-associated and newly described type strains.</title>
        <authorList>
            <person name="Whitman W."/>
        </authorList>
    </citation>
    <scope>NUCLEOTIDE SEQUENCE [LARGE SCALE GENOMIC DNA]</scope>
    <source>
        <strain evidence="1 4">CECT 3259</strain>
    </source>
</reference>
<accession>A0A2N8NQF0</accession>